<feature type="transmembrane region" description="Helical" evidence="1">
    <location>
        <begin position="215"/>
        <end position="237"/>
    </location>
</feature>
<gene>
    <name evidence="2" type="ORF">ACFQL7_03440</name>
</gene>
<evidence type="ECO:0000256" key="1">
    <source>
        <dbReference type="SAM" id="Phobius"/>
    </source>
</evidence>
<organism evidence="2 3">
    <name type="scientific">Halocatena marina</name>
    <dbReference type="NCBI Taxonomy" id="2934937"/>
    <lineage>
        <taxon>Archaea</taxon>
        <taxon>Methanobacteriati</taxon>
        <taxon>Methanobacteriota</taxon>
        <taxon>Stenosarchaea group</taxon>
        <taxon>Halobacteria</taxon>
        <taxon>Halobacteriales</taxon>
        <taxon>Natronomonadaceae</taxon>
        <taxon>Halocatena</taxon>
    </lineage>
</organism>
<feature type="transmembrane region" description="Helical" evidence="1">
    <location>
        <begin position="244"/>
        <end position="266"/>
    </location>
</feature>
<name>A0ABD5YJC2_9EURY</name>
<dbReference type="EMBL" id="JBHTAX010000001">
    <property type="protein sequence ID" value="MFC7188992.1"/>
    <property type="molecule type" value="Genomic_DNA"/>
</dbReference>
<dbReference type="InterPro" id="IPR005240">
    <property type="entry name" value="DUF389"/>
</dbReference>
<feature type="transmembrane region" description="Helical" evidence="1">
    <location>
        <begin position="176"/>
        <end position="195"/>
    </location>
</feature>
<protein>
    <submittedName>
        <fullName evidence="2">TIGR00341 family protein</fullName>
    </submittedName>
</protein>
<feature type="transmembrane region" description="Helical" evidence="1">
    <location>
        <begin position="112"/>
        <end position="135"/>
    </location>
</feature>
<dbReference type="RefSeq" id="WP_390204597.1">
    <property type="nucleotide sequence ID" value="NZ_JBHTAX010000001.1"/>
</dbReference>
<keyword evidence="3" id="KW-1185">Reference proteome</keyword>
<evidence type="ECO:0000313" key="2">
    <source>
        <dbReference type="EMBL" id="MFC7188992.1"/>
    </source>
</evidence>
<proteinExistence type="predicted"/>
<feature type="transmembrane region" description="Helical" evidence="1">
    <location>
        <begin position="272"/>
        <end position="296"/>
    </location>
</feature>
<feature type="transmembrane region" description="Helical" evidence="1">
    <location>
        <begin position="141"/>
        <end position="164"/>
    </location>
</feature>
<dbReference type="PANTHER" id="PTHR20992">
    <property type="entry name" value="AT15442P-RELATED"/>
    <property type="match status" value="1"/>
</dbReference>
<dbReference type="PANTHER" id="PTHR20992:SF9">
    <property type="entry name" value="AT15442P-RELATED"/>
    <property type="match status" value="1"/>
</dbReference>
<keyword evidence="1" id="KW-0472">Membrane</keyword>
<accession>A0ABD5YJC2</accession>
<evidence type="ECO:0000313" key="3">
    <source>
        <dbReference type="Proteomes" id="UP001596417"/>
    </source>
</evidence>
<sequence length="308" mass="32101">MRLVQLTIPQDKRAVVIDTLEQRNLEFTLVAETSGRGEQLVVSVPVETGNVEEFLDILDEIGISRNGYAIITDVEATLSQSNDRTTPNSNKDDSFENDRISREELQARATEMAAFTPSYIFFTVVSAIVASAGLLTDSAAVVVGSMVIAPLLGPAVGASVGSIVNDDDLFRESVQSQLLGLGLAVISGTIFAYAVKLTVMPNVDIRSLSEVASRINPGALSLVIALGSGAAGAFSLSTGASTPLVGVMIAAALIPPAAALGLGIAYWQPVLIVSVTILLLVNVLSINFAASVFFGCGDTDRVTGSRNG</sequence>
<dbReference type="NCBIfam" id="TIGR00341">
    <property type="entry name" value="TIGR00341 family protein"/>
    <property type="match status" value="1"/>
</dbReference>
<keyword evidence="1" id="KW-0812">Transmembrane</keyword>
<keyword evidence="1" id="KW-1133">Transmembrane helix</keyword>
<reference evidence="2 3" key="1">
    <citation type="journal article" date="2019" name="Int. J. Syst. Evol. Microbiol.">
        <title>The Global Catalogue of Microorganisms (GCM) 10K type strain sequencing project: providing services to taxonomists for standard genome sequencing and annotation.</title>
        <authorList>
            <consortium name="The Broad Institute Genomics Platform"/>
            <consortium name="The Broad Institute Genome Sequencing Center for Infectious Disease"/>
            <person name="Wu L."/>
            <person name="Ma J."/>
        </authorList>
    </citation>
    <scope>NUCLEOTIDE SEQUENCE [LARGE SCALE GENOMIC DNA]</scope>
    <source>
        <strain evidence="2 3">RDMS1</strain>
    </source>
</reference>
<dbReference type="Proteomes" id="UP001596417">
    <property type="component" value="Unassembled WGS sequence"/>
</dbReference>
<comment type="caution">
    <text evidence="2">The sequence shown here is derived from an EMBL/GenBank/DDBJ whole genome shotgun (WGS) entry which is preliminary data.</text>
</comment>
<dbReference type="Pfam" id="PF04087">
    <property type="entry name" value="DUF389"/>
    <property type="match status" value="1"/>
</dbReference>
<dbReference type="AlphaFoldDB" id="A0ABD5YJC2"/>